<name>A0A5P3MTR7_NEIAN</name>
<dbReference type="InterPro" id="IPR027405">
    <property type="entry name" value="YidB-like"/>
</dbReference>
<gene>
    <name evidence="1" type="ORF">D0T90_10700</name>
</gene>
<dbReference type="KEGG" id="naq:D0T90_10700"/>
<organism evidence="1 2">
    <name type="scientific">Neisseria animalis</name>
    <dbReference type="NCBI Taxonomy" id="492"/>
    <lineage>
        <taxon>Bacteria</taxon>
        <taxon>Pseudomonadati</taxon>
        <taxon>Pseudomonadota</taxon>
        <taxon>Betaproteobacteria</taxon>
        <taxon>Neisseriales</taxon>
        <taxon>Neisseriaceae</taxon>
        <taxon>Neisseria</taxon>
    </lineage>
</organism>
<dbReference type="InterPro" id="IPR045372">
    <property type="entry name" value="YidB"/>
</dbReference>
<evidence type="ECO:0000313" key="2">
    <source>
        <dbReference type="Proteomes" id="UP000325536"/>
    </source>
</evidence>
<proteinExistence type="predicted"/>
<dbReference type="Proteomes" id="UP000325536">
    <property type="component" value="Chromosome"/>
</dbReference>
<reference evidence="1 2" key="1">
    <citation type="submission" date="2018-08" db="EMBL/GenBank/DDBJ databases">
        <title>Neisseria animalis ATCC 49930 complete genome.</title>
        <authorList>
            <person name="Veseli I.A."/>
            <person name="Mascarenhas dos Santos A.C."/>
            <person name="Buttler R."/>
            <person name="Pombert J.-F."/>
        </authorList>
    </citation>
    <scope>NUCLEOTIDE SEQUENCE [LARGE SCALE GENOMIC DNA]</scope>
    <source>
        <strain evidence="1 2">ATCC 49930</strain>
    </source>
</reference>
<dbReference type="EMBL" id="CP031699">
    <property type="protein sequence ID" value="QEY24880.1"/>
    <property type="molecule type" value="Genomic_DNA"/>
</dbReference>
<dbReference type="Gene3D" id="1.10.10.690">
    <property type="entry name" value="YidB-like"/>
    <property type="match status" value="1"/>
</dbReference>
<dbReference type="RefSeq" id="WP_123795336.1">
    <property type="nucleotide sequence ID" value="NZ_CP031699.1"/>
</dbReference>
<dbReference type="SUPFAM" id="SSF140804">
    <property type="entry name" value="YidB-like"/>
    <property type="match status" value="1"/>
</dbReference>
<dbReference type="Pfam" id="PF20159">
    <property type="entry name" value="YidB"/>
    <property type="match status" value="1"/>
</dbReference>
<dbReference type="AlphaFoldDB" id="A0A5P3MTR7"/>
<dbReference type="OrthoDB" id="9795283at2"/>
<protein>
    <submittedName>
        <fullName evidence="1">DUF937 domain-containing protein</fullName>
    </submittedName>
</protein>
<sequence>MALMDTLLNAATQALSGGNAQGQGSMVEMAMELVQQQGGLGNLIGRLQQGGLGDALNSWISTEQDNVPVSGSEVQNALGSDVIAQIAQKFGFDNQQVSELLAKVLPMLVDNATPNGTAQDADGFGLDDLASMVLKNFLK</sequence>
<evidence type="ECO:0000313" key="1">
    <source>
        <dbReference type="EMBL" id="QEY24880.1"/>
    </source>
</evidence>
<keyword evidence="2" id="KW-1185">Reference proteome</keyword>
<accession>A0A5P3MTR7</accession>